<gene>
    <name evidence="5" type="ORF">QG37_00407</name>
</gene>
<dbReference type="Proteomes" id="UP000037122">
    <property type="component" value="Unassembled WGS sequence"/>
</dbReference>
<dbReference type="Gene3D" id="2.30.30.40">
    <property type="entry name" value="SH3 Domains"/>
    <property type="match status" value="1"/>
</dbReference>
<keyword evidence="1 2" id="KW-0728">SH3 domain</keyword>
<evidence type="ECO:0000313" key="5">
    <source>
        <dbReference type="EMBL" id="KNE02593.1"/>
    </source>
</evidence>
<dbReference type="VEuPathDB" id="FungiDB:CJI97_001642"/>
<organism evidence="5 6">
    <name type="scientific">Candidozyma auris</name>
    <name type="common">Yeast</name>
    <name type="synonym">Candida auris</name>
    <dbReference type="NCBI Taxonomy" id="498019"/>
    <lineage>
        <taxon>Eukaryota</taxon>
        <taxon>Fungi</taxon>
        <taxon>Dikarya</taxon>
        <taxon>Ascomycota</taxon>
        <taxon>Saccharomycotina</taxon>
        <taxon>Pichiomycetes</taxon>
        <taxon>Metschnikowiaceae</taxon>
        <taxon>Candidozyma</taxon>
    </lineage>
</organism>
<protein>
    <recommendedName>
        <fullName evidence="4">SH3 domain-containing protein</fullName>
    </recommendedName>
</protein>
<accession>A0A0L0P8A5</accession>
<reference evidence="6" key="1">
    <citation type="journal article" date="2015" name="BMC Genomics">
        <title>Draft genome of a commonly misdiagnosed multidrug resistant pathogen Candida auris.</title>
        <authorList>
            <person name="Chatterjee S."/>
            <person name="Alampalli S.V."/>
            <person name="Nageshan R.K."/>
            <person name="Chettiar S.T."/>
            <person name="Joshi S."/>
            <person name="Tatu U.S."/>
        </authorList>
    </citation>
    <scope>NUCLEOTIDE SEQUENCE [LARGE SCALE GENOMIC DNA]</scope>
    <source>
        <strain evidence="6">6684</strain>
    </source>
</reference>
<name>A0A0L0P8A5_CANAR</name>
<evidence type="ECO:0000259" key="4">
    <source>
        <dbReference type="PROSITE" id="PS50002"/>
    </source>
</evidence>
<feature type="domain" description="SH3" evidence="4">
    <location>
        <begin position="63"/>
        <end position="124"/>
    </location>
</feature>
<dbReference type="VEuPathDB" id="FungiDB:QG37_00407"/>
<proteinExistence type="predicted"/>
<feature type="compositionally biased region" description="Acidic residues" evidence="3">
    <location>
        <begin position="162"/>
        <end position="172"/>
    </location>
</feature>
<dbReference type="EMBL" id="LGST01000003">
    <property type="protein sequence ID" value="KNE02593.1"/>
    <property type="molecule type" value="Genomic_DNA"/>
</dbReference>
<dbReference type="FunFam" id="2.30.30.40:FF:000283">
    <property type="entry name" value="NAP1-binding protein 2"/>
    <property type="match status" value="1"/>
</dbReference>
<dbReference type="VEuPathDB" id="FungiDB:B9J08_002139"/>
<dbReference type="Pfam" id="PF00018">
    <property type="entry name" value="SH3_1"/>
    <property type="match status" value="1"/>
</dbReference>
<dbReference type="SUPFAM" id="SSF50044">
    <property type="entry name" value="SH3-domain"/>
    <property type="match status" value="1"/>
</dbReference>
<dbReference type="AlphaFoldDB" id="A0A0L0P8A5"/>
<dbReference type="PROSITE" id="PS50002">
    <property type="entry name" value="SH3"/>
    <property type="match status" value="1"/>
</dbReference>
<dbReference type="VEuPathDB" id="FungiDB:CJJ09_003224"/>
<dbReference type="InterPro" id="IPR001452">
    <property type="entry name" value="SH3_domain"/>
</dbReference>
<feature type="compositionally biased region" description="Basic and acidic residues" evidence="3">
    <location>
        <begin position="173"/>
        <end position="190"/>
    </location>
</feature>
<evidence type="ECO:0000256" key="2">
    <source>
        <dbReference type="PROSITE-ProRule" id="PRU00192"/>
    </source>
</evidence>
<evidence type="ECO:0000313" key="6">
    <source>
        <dbReference type="Proteomes" id="UP000037122"/>
    </source>
</evidence>
<feature type="region of interest" description="Disordered" evidence="3">
    <location>
        <begin position="126"/>
        <end position="202"/>
    </location>
</feature>
<dbReference type="SMART" id="SM00326">
    <property type="entry name" value="SH3"/>
    <property type="match status" value="1"/>
</dbReference>
<comment type="caution">
    <text evidence="5">The sequence shown here is derived from an EMBL/GenBank/DDBJ whole genome shotgun (WGS) entry which is preliminary data.</text>
</comment>
<sequence>MPPDVLCPENTTIKDFAYPESHPLHLSNFPTSQRSLISSSDSLGYEDFGGEEYSDDDTLGPEEINRKAVALFDFEPENDNEVPLTEGQIIWISYRHGQGWLVAEDPELGENGLVPEGYVEICFSEGDEEEEEVGRESRTQPQQDVPKPFIPRLLQEYKNPEEDSEWEDTDLEDTSHDNHDASADQFKDTESLDIQMKAAKIQ</sequence>
<evidence type="ECO:0000256" key="3">
    <source>
        <dbReference type="SAM" id="MobiDB-lite"/>
    </source>
</evidence>
<feature type="region of interest" description="Disordered" evidence="3">
    <location>
        <begin position="40"/>
        <end position="60"/>
    </location>
</feature>
<evidence type="ECO:0000256" key="1">
    <source>
        <dbReference type="ARBA" id="ARBA00022443"/>
    </source>
</evidence>
<feature type="compositionally biased region" description="Acidic residues" evidence="3">
    <location>
        <begin position="48"/>
        <end position="60"/>
    </location>
</feature>
<dbReference type="InterPro" id="IPR036028">
    <property type="entry name" value="SH3-like_dom_sf"/>
</dbReference>
<dbReference type="VEuPathDB" id="FungiDB:CJJ07_003862"/>
<dbReference type="VEuPathDB" id="FungiDB:CJI96_0002813"/>